<feature type="transmembrane region" description="Helical" evidence="1">
    <location>
        <begin position="112"/>
        <end position="134"/>
    </location>
</feature>
<feature type="transmembrane region" description="Helical" evidence="1">
    <location>
        <begin position="146"/>
        <end position="165"/>
    </location>
</feature>
<keyword evidence="1" id="KW-0472">Membrane</keyword>
<organism evidence="2 3">
    <name type="scientific">Thermoproteota archaeon</name>
    <dbReference type="NCBI Taxonomy" id="2056631"/>
    <lineage>
        <taxon>Archaea</taxon>
        <taxon>Thermoproteota</taxon>
    </lineage>
</organism>
<feature type="transmembrane region" description="Helical" evidence="1">
    <location>
        <begin position="207"/>
        <end position="227"/>
    </location>
</feature>
<sequence>MKNYDLLIVALALTSYYLGFTMGTYYGLWSKATWSRTAGTFMTAHVITTLLLGAYGYGYMAPIFSFLVGATTGGLLSLPYSKVMNFLTGTILSAFPLLGTVLMDLYGPDSVLVASGMLAFVSSILSLISLKVIVPKPKMAEGGRPGLSLDVWILAIGISLGGTMGTVLIPIIAVTAAGADVIDVGLTITISLLAIQLIARRLQRQSVVYRGIGTITILSVFFVFLIMGLVNNLIVFLALWFLAIVDLSYCNSFLLVANRTLKKFDEKTFSLLSNVLSIFGPMLAILIWAMGAYQLIFYFSAFLILIGWIGVRRFLKEVK</sequence>
<feature type="transmembrane region" description="Helical" evidence="1">
    <location>
        <begin position="171"/>
        <end position="195"/>
    </location>
</feature>
<feature type="transmembrane region" description="Helical" evidence="1">
    <location>
        <begin position="87"/>
        <end position="106"/>
    </location>
</feature>
<comment type="caution">
    <text evidence="2">The sequence shown here is derived from an EMBL/GenBank/DDBJ whole genome shotgun (WGS) entry which is preliminary data.</text>
</comment>
<evidence type="ECO:0000313" key="3">
    <source>
        <dbReference type="Proteomes" id="UP000315399"/>
    </source>
</evidence>
<evidence type="ECO:0008006" key="4">
    <source>
        <dbReference type="Google" id="ProtNLM"/>
    </source>
</evidence>
<dbReference type="InterPro" id="IPR036259">
    <property type="entry name" value="MFS_trans_sf"/>
</dbReference>
<protein>
    <recommendedName>
        <fullName evidence="4">MFS transporter</fullName>
    </recommendedName>
</protein>
<feature type="transmembrane region" description="Helical" evidence="1">
    <location>
        <begin position="295"/>
        <end position="315"/>
    </location>
</feature>
<dbReference type="Proteomes" id="UP000315399">
    <property type="component" value="Unassembled WGS sequence"/>
</dbReference>
<feature type="transmembrane region" description="Helical" evidence="1">
    <location>
        <begin position="269"/>
        <end position="289"/>
    </location>
</feature>
<keyword evidence="1" id="KW-0812">Transmembrane</keyword>
<feature type="transmembrane region" description="Helical" evidence="1">
    <location>
        <begin position="6"/>
        <end position="26"/>
    </location>
</feature>
<feature type="transmembrane region" description="Helical" evidence="1">
    <location>
        <begin position="38"/>
        <end position="57"/>
    </location>
</feature>
<evidence type="ECO:0000313" key="2">
    <source>
        <dbReference type="EMBL" id="TDA37057.1"/>
    </source>
</evidence>
<dbReference type="AlphaFoldDB" id="A0A523B834"/>
<dbReference type="EMBL" id="QNVH01000089">
    <property type="protein sequence ID" value="TDA37057.1"/>
    <property type="molecule type" value="Genomic_DNA"/>
</dbReference>
<gene>
    <name evidence="2" type="ORF">DSO08_06170</name>
</gene>
<evidence type="ECO:0000256" key="1">
    <source>
        <dbReference type="SAM" id="Phobius"/>
    </source>
</evidence>
<reference evidence="2 3" key="1">
    <citation type="journal article" date="2019" name="Nat. Microbiol.">
        <title>Expanding anaerobic alkane metabolism in the domain of Archaea.</title>
        <authorList>
            <person name="Wang Y."/>
            <person name="Wegener G."/>
            <person name="Hou J."/>
            <person name="Wang F."/>
            <person name="Xiao X."/>
        </authorList>
    </citation>
    <scope>NUCLEOTIDE SEQUENCE [LARGE SCALE GENOMIC DNA]</scope>
    <source>
        <strain evidence="2">WYZ-LMO10</strain>
    </source>
</reference>
<proteinExistence type="predicted"/>
<accession>A0A523B834</accession>
<dbReference type="SUPFAM" id="SSF103473">
    <property type="entry name" value="MFS general substrate transporter"/>
    <property type="match status" value="1"/>
</dbReference>
<feature type="transmembrane region" description="Helical" evidence="1">
    <location>
        <begin position="233"/>
        <end position="257"/>
    </location>
</feature>
<name>A0A523B834_9CREN</name>
<keyword evidence="1" id="KW-1133">Transmembrane helix</keyword>